<dbReference type="InterPro" id="IPR011971">
    <property type="entry name" value="CHP02284"/>
</dbReference>
<dbReference type="RefSeq" id="WP_129523808.1">
    <property type="nucleotide sequence ID" value="NZ_SDPV01000001.1"/>
</dbReference>
<evidence type="ECO:0000259" key="1">
    <source>
        <dbReference type="Pfam" id="PF09537"/>
    </source>
</evidence>
<dbReference type="InterPro" id="IPR016920">
    <property type="entry name" value="UCP029477"/>
</dbReference>
<evidence type="ECO:0000313" key="2">
    <source>
        <dbReference type="EMBL" id="RXZ66334.1"/>
    </source>
</evidence>
<keyword evidence="3" id="KW-1185">Reference proteome</keyword>
<proteinExistence type="predicted"/>
<name>A0A4Q2KLY3_9SPHN</name>
<dbReference type="NCBIfam" id="TIGR02284">
    <property type="entry name" value="PA2169 family four-helix-bundle protein"/>
    <property type="match status" value="1"/>
</dbReference>
<feature type="domain" description="DUF2383" evidence="1">
    <location>
        <begin position="23"/>
        <end position="130"/>
    </location>
</feature>
<organism evidence="2 3">
    <name type="scientific">Pelagerythrobacter rhizovicinus</name>
    <dbReference type="NCBI Taxonomy" id="2268576"/>
    <lineage>
        <taxon>Bacteria</taxon>
        <taxon>Pseudomonadati</taxon>
        <taxon>Pseudomonadota</taxon>
        <taxon>Alphaproteobacteria</taxon>
        <taxon>Sphingomonadales</taxon>
        <taxon>Erythrobacteraceae</taxon>
        <taxon>Pelagerythrobacter</taxon>
    </lineage>
</organism>
<dbReference type="Proteomes" id="UP000293623">
    <property type="component" value="Unassembled WGS sequence"/>
</dbReference>
<accession>A0A4Q2KLY3</accession>
<dbReference type="PIRSF" id="PIRSF029477">
    <property type="entry name" value="UCP029477"/>
    <property type="match status" value="1"/>
</dbReference>
<dbReference type="OrthoDB" id="7265085at2"/>
<protein>
    <submittedName>
        <fullName evidence="2">PA2169 family four-helix-bundle protein</fullName>
    </submittedName>
</protein>
<dbReference type="InterPro" id="IPR012347">
    <property type="entry name" value="Ferritin-like"/>
</dbReference>
<dbReference type="InterPro" id="IPR019052">
    <property type="entry name" value="DUF2383"/>
</dbReference>
<evidence type="ECO:0000313" key="3">
    <source>
        <dbReference type="Proteomes" id="UP000293623"/>
    </source>
</evidence>
<reference evidence="2 3" key="1">
    <citation type="submission" date="2019-01" db="EMBL/GenBank/DDBJ databases">
        <title>Altererythrobacter rhizovicinus sp. nov., isolated from the rhizosphere soil of Haloxylon ammodendron.</title>
        <authorList>
            <person name="Li H.-P."/>
            <person name="Gou J.-Y."/>
            <person name="Yao D."/>
            <person name="Han Q.-Q."/>
            <person name="Shao K.-Z."/>
            <person name="Zhao Q."/>
            <person name="Zhang J.-L."/>
        </authorList>
    </citation>
    <scope>NUCLEOTIDE SEQUENCE [LARGE SCALE GENOMIC DNA]</scope>
    <source>
        <strain evidence="2 3">AY-3R</strain>
    </source>
</reference>
<dbReference type="AlphaFoldDB" id="A0A4Q2KLY3"/>
<gene>
    <name evidence="2" type="ORF">ETX26_06460</name>
</gene>
<comment type="caution">
    <text evidence="2">The sequence shown here is derived from an EMBL/GenBank/DDBJ whole genome shotgun (WGS) entry which is preliminary data.</text>
</comment>
<dbReference type="Pfam" id="PF09537">
    <property type="entry name" value="DUF2383"/>
    <property type="match status" value="1"/>
</dbReference>
<dbReference type="EMBL" id="SDPV01000001">
    <property type="protein sequence ID" value="RXZ66334.1"/>
    <property type="molecule type" value="Genomic_DNA"/>
</dbReference>
<dbReference type="Gene3D" id="1.20.1260.10">
    <property type="match status" value="1"/>
</dbReference>
<sequence>MNEFRDTSASPANGAENRTASDVTVLNTLIATLLDSIEGYQKSAENVENPRFAELFNERAQERQQVVTSLQAAVAEAGGTPEDDASTLGSMHRVFVDLKSAVTGTDDKAIVNEVERGEDYLKEKFETAMRNTDLSARAQAAVNEAWTSVKAGHDQMSQLKHGIA</sequence>